<proteinExistence type="predicted"/>
<keyword evidence="1" id="KW-0472">Membrane</keyword>
<keyword evidence="1" id="KW-0812">Transmembrane</keyword>
<reference evidence="2" key="1">
    <citation type="journal article" date="2022" name="bioRxiv">
        <title>Sequencing and chromosome-scale assembly of the giantPleurodeles waltlgenome.</title>
        <authorList>
            <person name="Brown T."/>
            <person name="Elewa A."/>
            <person name="Iarovenko S."/>
            <person name="Subramanian E."/>
            <person name="Araus A.J."/>
            <person name="Petzold A."/>
            <person name="Susuki M."/>
            <person name="Suzuki K.-i.T."/>
            <person name="Hayashi T."/>
            <person name="Toyoda A."/>
            <person name="Oliveira C."/>
            <person name="Osipova E."/>
            <person name="Leigh N.D."/>
            <person name="Simon A."/>
            <person name="Yun M.H."/>
        </authorList>
    </citation>
    <scope>NUCLEOTIDE SEQUENCE</scope>
    <source>
        <strain evidence="2">20211129_DDA</strain>
        <tissue evidence="2">Liver</tissue>
    </source>
</reference>
<feature type="transmembrane region" description="Helical" evidence="1">
    <location>
        <begin position="20"/>
        <end position="37"/>
    </location>
</feature>
<feature type="non-terminal residue" evidence="2">
    <location>
        <position position="1"/>
    </location>
</feature>
<keyword evidence="1" id="KW-1133">Transmembrane helix</keyword>
<keyword evidence="3" id="KW-1185">Reference proteome</keyword>
<name>A0AAV7U6Q3_PLEWA</name>
<evidence type="ECO:0000313" key="3">
    <source>
        <dbReference type="Proteomes" id="UP001066276"/>
    </source>
</evidence>
<evidence type="ECO:0000256" key="1">
    <source>
        <dbReference type="SAM" id="Phobius"/>
    </source>
</evidence>
<evidence type="ECO:0000313" key="2">
    <source>
        <dbReference type="EMBL" id="KAJ1184125.1"/>
    </source>
</evidence>
<accession>A0AAV7U6Q3</accession>
<comment type="caution">
    <text evidence="2">The sequence shown here is derived from an EMBL/GenBank/DDBJ whole genome shotgun (WGS) entry which is preliminary data.</text>
</comment>
<protein>
    <submittedName>
        <fullName evidence="2">Uncharacterized protein</fullName>
    </submittedName>
</protein>
<dbReference type="AlphaFoldDB" id="A0AAV7U6Q3"/>
<feature type="non-terminal residue" evidence="2">
    <location>
        <position position="63"/>
    </location>
</feature>
<sequence>WILSSGVCALSDRYCLQVSTISQVATVFGCLLSLMYMQSSGVYCRTGGYCLRVSVLSQIDAVF</sequence>
<gene>
    <name evidence="2" type="ORF">NDU88_000935</name>
</gene>
<dbReference type="Proteomes" id="UP001066276">
    <property type="component" value="Chromosome 3_1"/>
</dbReference>
<dbReference type="EMBL" id="JANPWB010000005">
    <property type="protein sequence ID" value="KAJ1184125.1"/>
    <property type="molecule type" value="Genomic_DNA"/>
</dbReference>
<organism evidence="2 3">
    <name type="scientific">Pleurodeles waltl</name>
    <name type="common">Iberian ribbed newt</name>
    <dbReference type="NCBI Taxonomy" id="8319"/>
    <lineage>
        <taxon>Eukaryota</taxon>
        <taxon>Metazoa</taxon>
        <taxon>Chordata</taxon>
        <taxon>Craniata</taxon>
        <taxon>Vertebrata</taxon>
        <taxon>Euteleostomi</taxon>
        <taxon>Amphibia</taxon>
        <taxon>Batrachia</taxon>
        <taxon>Caudata</taxon>
        <taxon>Salamandroidea</taxon>
        <taxon>Salamandridae</taxon>
        <taxon>Pleurodelinae</taxon>
        <taxon>Pleurodeles</taxon>
    </lineage>
</organism>